<dbReference type="Pfam" id="PF00271">
    <property type="entry name" value="Helicase_C"/>
    <property type="match status" value="1"/>
</dbReference>
<feature type="region of interest" description="Disordered" evidence="7">
    <location>
        <begin position="60"/>
        <end position="81"/>
    </location>
</feature>
<dbReference type="InterPro" id="IPR036322">
    <property type="entry name" value="WD40_repeat_dom_sf"/>
</dbReference>
<feature type="non-terminal residue" evidence="10">
    <location>
        <position position="1"/>
    </location>
</feature>
<dbReference type="GO" id="GO:0016567">
    <property type="term" value="P:protein ubiquitination"/>
    <property type="evidence" value="ECO:0007669"/>
    <property type="project" value="InterPro"/>
</dbReference>
<dbReference type="Gene3D" id="1.25.10.10">
    <property type="entry name" value="Leucine-rich Repeat Variant"/>
    <property type="match status" value="1"/>
</dbReference>
<dbReference type="InterPro" id="IPR049730">
    <property type="entry name" value="SNF2/RAD54-like_C"/>
</dbReference>
<protein>
    <submittedName>
        <fullName evidence="10">DDB1- and CUL4-associated factor 1 isoform X1</fullName>
    </submittedName>
</protein>
<dbReference type="Proteomes" id="UP000727407">
    <property type="component" value="Unassembled WGS sequence"/>
</dbReference>
<evidence type="ECO:0000256" key="6">
    <source>
        <dbReference type="ARBA" id="ARBA00023242"/>
    </source>
</evidence>
<dbReference type="EMBL" id="QNUK01000024">
    <property type="protein sequence ID" value="KAF5907217.1"/>
    <property type="molecule type" value="Genomic_DNA"/>
</dbReference>
<comment type="similarity">
    <text evidence="3">Belongs to the VPRBP/DCAF1 family.</text>
</comment>
<accession>A0A8J4X7G4</accession>
<sequence length="2340" mass="262147">MLLTRIHSAVLKPPTYTLLHTRKDSADKCAVCCALSWCGIMHQDQTVSYGSENESQGSDSLPWTCGLPSSSPSNETPSSSCPLPSCPLSHIEGHSPNLGPDNAKTRISKPAHMRRNIRKLLKEHHLDAVTQVAQLEESERLKRLDQQRISLTVAPELVYTHTLGDLCVSVTYGSKESAACVQTSKSSNAHSTRASVLQTTARTRDQSSVENTTSCLISKSTNEDGGACSCVHLNDAVNQPNVQGRVLINVNHPEDDSDIYLSPQLARIVKPHQIEGIRFLYNNLVESQKRFKSTPGFGCILAHSMGLGKTLQVISFIDILLRHTGAHTVLAIVPVNTLHNWLAEFNLWVPSAEALQPDNDPGHIMPRNFNVHILNDEHKTTSSRAKVIKDWYRDGGVLLMGYEMYRLLSLKKSFVAGRKKKNTKPCEPVISDVDKEDHQQELIKAIERALAQPGPDVVVCDEGHRIKNWHASTSRALKGIGTRRRLVLTGYPLQNNLYEYWCMVDFVRPGFMGTRPEFSNMFVRPILNGQCMDSTSEDVQLMRYRSHVLHSLLEGFVQRRGHDVLFSQLPPKQEHVILVRLTALQRKLYVEFMNRFREAGNTGWLSLNPLKAFCVCCKIWNHPDILFEALQRENMTNEQDLDLDDITASNASSSANQRAKPCESGSSNGEQSLSRLQERASQVITYEWAKDIMAGYKKGVLENSAKMVLLLHIIEESVKSGEKVLVFSQSLSTLTVIEEFLVKTTMPDYSGSGVKQTWVRNVNYYRLDGSTSVSERERLINQFNDVTNNSAWLFLLSTRAGCLGVNLIGASRVIVFDASWNPCHDAQAVCRVYRYGQRKPCHIYRLVSDFTLEKKIYDRQISKQGMSDRVIDDLNPILTFTRREVESLLHFVEEEPDPLDSAHLLHPQGDLDLVLRKACMRYPHLITKQPFHHESLLMDRQDLRLTKEEKQAARKSYENEKRASVPYTRPSYAHYYPASDQSLTNIPAFSQRNWQPPSKSEYKPATNIHVAKATRTPTMHQKDGQKADQKESQIPAPSVRLGSKSDLNFSVTYLEKAGVFVQKTVTTTDIVIPGSNNSAETQTKISAGESIHIIRGTKGTYIRTPDGRIFAIRAVRKSKQSEESTNDIQTLMENPVSDCVSNDNKPKADTRPVSPDTPEILSELQHYTKSPRLPPVMASAIEGSVDSKAELTALLEQWEGEQQGSTQALVNILTKISELVERETEEYHKADPDPFDDRHPGRANPECMLGHLLKILFKNDDFMNALVNSYVMTSREVPLNTAACRLLLNIMPGLETAVVFQEKEGIVERLFKWAREAEEPLRIYATGLLAGAMENQDIAANYREENSILVPLMLQRLRELQEKEAESRKDFKRPILRKSMEPLLPLDEEAVDGKFSPSPSHLPSENNSFGHDSDEEVSPGPSLTQKSSSRIQSGVKGVMKLAVPHPSELDTSGEGARDCRKRMERENGRKAKQKLNFTLPDPERSFSELSNSSWSEMSPWVIGNNYHLYPLTAGIEQRLILQYLTPLGEYQELLAVFMQLGARELLMHYMDLKQTNDAQLTFEALKYLASLLLHKKFAAEFVAHGGVQKLLEIPRPSMAATGVSLCLYYLAYNQDAMERVCMLPHSLLAEVVSYTLWLLECSHASGCCHATMFFSICFSFRAVLELFDNQDGLRRLVNLISTLEILNPEDQGALLSDDEIFSSRQTAKHTCMALRRYFEAHLAIKVEQVKQSLQRTEGGAPIHPQPYYKPCSYTHDQVVEMVEFLIEHGPARLYWEPAEVFHKLSCVQLLLQLISIACDWRTYYGRSDTVRYALDILSILTVIPKTQLLLAENVAVLDEGGSTISTVGMSIVLVVAEGEVFVNDAEIQKSALQVVINCVCAPDKRISSIGKFISGAPRRRLPQSHRTSESVLAKMWNVVQSNNGIKVLLSLLTIKMPITDADQIRALACKALVGLARSTTVRQIISKLPLFSSGQIQQLMKEPVLQDKRNDHVRFCKYAAELIEQVSGKPLLIGTDVSLARLQRANVVAQSRIMFPEKELLLLIRNHLLSKGLADTAAALTKEADLPMAIHSHSHTHASIAPFSQPVSTPPTPTSIPRTPRLANGVAVRLGAHASPSLHLQPRPSATQPPPPAPAASSHHSNSSPLLGRIVFSRERPSNYAAGLKKPRVLRQKSDHGAFSQSPAMKKQLDRHLPSPPALDSIITEYLREQHARCKNPVTTCPPFSLFMPHQCPEPKQRCQAPTNFTARHTRRVAYPKYGGVDGGCFDRHLIFSRFRPISVFREAEEDESGFVCCAFSARERFLMLGTCTGQLKLYNVFSGQEEASYSCHSSAITHLEPSR</sequence>
<feature type="domain" description="Helicase C-terminal" evidence="9">
    <location>
        <begin position="706"/>
        <end position="878"/>
    </location>
</feature>
<dbReference type="PROSITE" id="PS51194">
    <property type="entry name" value="HELICASE_CTER"/>
    <property type="match status" value="1"/>
</dbReference>
<dbReference type="CDD" id="cd18793">
    <property type="entry name" value="SF2_C_SNF"/>
    <property type="match status" value="1"/>
</dbReference>
<dbReference type="InterPro" id="IPR014001">
    <property type="entry name" value="Helicase_ATP-bd"/>
</dbReference>
<dbReference type="SMART" id="SM00487">
    <property type="entry name" value="DEXDc"/>
    <property type="match status" value="1"/>
</dbReference>
<dbReference type="Pfam" id="PF00176">
    <property type="entry name" value="SNF2-rel_dom"/>
    <property type="match status" value="1"/>
</dbReference>
<feature type="domain" description="Helicase ATP-binding" evidence="8">
    <location>
        <begin position="290"/>
        <end position="510"/>
    </location>
</feature>
<dbReference type="SUPFAM" id="SSF50978">
    <property type="entry name" value="WD40 repeat-like"/>
    <property type="match status" value="1"/>
</dbReference>
<dbReference type="GO" id="GO:0080008">
    <property type="term" value="C:Cul4-RING E3 ubiquitin ligase complex"/>
    <property type="evidence" value="ECO:0007669"/>
    <property type="project" value="TreeGrafter"/>
</dbReference>
<dbReference type="InterPro" id="IPR000330">
    <property type="entry name" value="SNF2_N"/>
</dbReference>
<dbReference type="GO" id="GO:0005634">
    <property type="term" value="C:nucleus"/>
    <property type="evidence" value="ECO:0007669"/>
    <property type="project" value="UniProtKB-SubCell"/>
</dbReference>
<feature type="region of interest" description="Disordered" evidence="7">
    <location>
        <begin position="2081"/>
        <end position="2100"/>
    </location>
</feature>
<evidence type="ECO:0000313" key="10">
    <source>
        <dbReference type="EMBL" id="KAF5907217.1"/>
    </source>
</evidence>
<dbReference type="OrthoDB" id="9900844at2759"/>
<evidence type="ECO:0000256" key="3">
    <source>
        <dbReference type="ARBA" id="ARBA00008845"/>
    </source>
</evidence>
<dbReference type="InterPro" id="IPR001650">
    <property type="entry name" value="Helicase_C-like"/>
</dbReference>
<comment type="pathway">
    <text evidence="2">Protein modification; protein ubiquitination.</text>
</comment>
<dbReference type="InterPro" id="IPR038718">
    <property type="entry name" value="SNF2-like_sf"/>
</dbReference>
<evidence type="ECO:0000256" key="1">
    <source>
        <dbReference type="ARBA" id="ARBA00004123"/>
    </source>
</evidence>
<dbReference type="GO" id="GO:0005524">
    <property type="term" value="F:ATP binding"/>
    <property type="evidence" value="ECO:0007669"/>
    <property type="project" value="InterPro"/>
</dbReference>
<dbReference type="PANTHER" id="PTHR13129:SF4">
    <property type="entry name" value="DDB1- AND CUL4-ASSOCIATED FACTOR 1"/>
    <property type="match status" value="1"/>
</dbReference>
<dbReference type="SMART" id="SM00490">
    <property type="entry name" value="HELICc"/>
    <property type="match status" value="1"/>
</dbReference>
<dbReference type="CDD" id="cd18069">
    <property type="entry name" value="DEXHc_ARIP4"/>
    <property type="match status" value="1"/>
</dbReference>
<reference evidence="10" key="1">
    <citation type="submission" date="2020-07" db="EMBL/GenBank/DDBJ databases">
        <title>Clarias magur genome sequencing, assembly and annotation.</title>
        <authorList>
            <person name="Kushwaha B."/>
            <person name="Kumar R."/>
            <person name="Das P."/>
            <person name="Joshi C.G."/>
            <person name="Kumar D."/>
            <person name="Nagpure N.S."/>
            <person name="Pandey M."/>
            <person name="Agarwal S."/>
            <person name="Srivastava S."/>
            <person name="Singh M."/>
            <person name="Sahoo L."/>
            <person name="Jayasankar P."/>
            <person name="Meher P.K."/>
            <person name="Koringa P.G."/>
            <person name="Iquebal M.A."/>
            <person name="Das S.P."/>
            <person name="Bit A."/>
            <person name="Patnaik S."/>
            <person name="Patel N."/>
            <person name="Shah T.M."/>
            <person name="Hinsu A."/>
            <person name="Jena J.K."/>
        </authorList>
    </citation>
    <scope>NUCLEOTIDE SEQUENCE</scope>
    <source>
        <strain evidence="10">CIFAMagur01</strain>
        <tissue evidence="10">Testis</tissue>
    </source>
</reference>
<keyword evidence="5" id="KW-0378">Hydrolase</keyword>
<feature type="region of interest" description="Disordered" evidence="7">
    <location>
        <begin position="2162"/>
        <end position="2192"/>
    </location>
</feature>
<organism evidence="10 11">
    <name type="scientific">Clarias magur</name>
    <name type="common">Asian catfish</name>
    <name type="synonym">Macropteronotus magur</name>
    <dbReference type="NCBI Taxonomy" id="1594786"/>
    <lineage>
        <taxon>Eukaryota</taxon>
        <taxon>Metazoa</taxon>
        <taxon>Chordata</taxon>
        <taxon>Craniata</taxon>
        <taxon>Vertebrata</taxon>
        <taxon>Euteleostomi</taxon>
        <taxon>Actinopterygii</taxon>
        <taxon>Neopterygii</taxon>
        <taxon>Teleostei</taxon>
        <taxon>Ostariophysi</taxon>
        <taxon>Siluriformes</taxon>
        <taxon>Clariidae</taxon>
        <taxon>Clarias</taxon>
    </lineage>
</organism>
<feature type="region of interest" description="Disordered" evidence="7">
    <location>
        <begin position="1387"/>
        <end position="1431"/>
    </location>
</feature>
<feature type="compositionally biased region" description="Polar residues" evidence="7">
    <location>
        <begin position="1397"/>
        <end position="1410"/>
    </location>
</feature>
<dbReference type="GO" id="GO:1990244">
    <property type="term" value="F:histone H2AT120 kinase activity"/>
    <property type="evidence" value="ECO:0007669"/>
    <property type="project" value="TreeGrafter"/>
</dbReference>
<feature type="compositionally biased region" description="Low complexity" evidence="7">
    <location>
        <begin position="68"/>
        <end position="81"/>
    </location>
</feature>
<dbReference type="GO" id="GO:0030331">
    <property type="term" value="F:nuclear estrogen receptor binding"/>
    <property type="evidence" value="ECO:0007669"/>
    <property type="project" value="TreeGrafter"/>
</dbReference>
<evidence type="ECO:0000313" key="11">
    <source>
        <dbReference type="Proteomes" id="UP000727407"/>
    </source>
</evidence>
<dbReference type="SMART" id="SM00667">
    <property type="entry name" value="LisH"/>
    <property type="match status" value="1"/>
</dbReference>
<dbReference type="Gene3D" id="2.130.10.10">
    <property type="entry name" value="YVTN repeat-like/Quinoprotein amine dehydrogenase"/>
    <property type="match status" value="1"/>
</dbReference>
<dbReference type="InterPro" id="IPR044573">
    <property type="entry name" value="ARIP4_DEXHc"/>
</dbReference>
<evidence type="ECO:0000256" key="2">
    <source>
        <dbReference type="ARBA" id="ARBA00004906"/>
    </source>
</evidence>
<feature type="region of interest" description="Disordered" evidence="7">
    <location>
        <begin position="652"/>
        <end position="671"/>
    </location>
</feature>
<comment type="subcellular location">
    <subcellularLocation>
        <location evidence="1">Nucleus</location>
    </subcellularLocation>
</comment>
<dbReference type="SUPFAM" id="SSF48371">
    <property type="entry name" value="ARM repeat"/>
    <property type="match status" value="1"/>
</dbReference>
<feature type="compositionally biased region" description="Low complexity" evidence="7">
    <location>
        <begin position="2135"/>
        <end position="2145"/>
    </location>
</feature>
<feature type="region of interest" description="Disordered" evidence="7">
    <location>
        <begin position="2117"/>
        <end position="2145"/>
    </location>
</feature>
<evidence type="ECO:0000256" key="4">
    <source>
        <dbReference type="ARBA" id="ARBA00022786"/>
    </source>
</evidence>
<comment type="caution">
    <text evidence="10">The sequence shown here is derived from an EMBL/GenBank/DDBJ whole genome shotgun (WGS) entry which is preliminary data.</text>
</comment>
<proteinExistence type="inferred from homology"/>
<evidence type="ECO:0000259" key="8">
    <source>
        <dbReference type="PROSITE" id="PS51192"/>
    </source>
</evidence>
<name>A0A8J4X7G4_CLAMG</name>
<dbReference type="Gene3D" id="3.40.50.300">
    <property type="entry name" value="P-loop containing nucleotide triphosphate hydrolases"/>
    <property type="match status" value="1"/>
</dbReference>
<dbReference type="InterPro" id="IPR015943">
    <property type="entry name" value="WD40/YVTN_repeat-like_dom_sf"/>
</dbReference>
<dbReference type="InterPro" id="IPR033270">
    <property type="entry name" value="VPRBP/DCAF1"/>
</dbReference>
<dbReference type="PANTHER" id="PTHR13129">
    <property type="entry name" value="VPRBP PROTEIN-RELATED"/>
    <property type="match status" value="1"/>
</dbReference>
<gene>
    <name evidence="10" type="primary">dcaf1</name>
    <name evidence="10" type="ORF">DAT39_003044</name>
</gene>
<dbReference type="InterPro" id="IPR027417">
    <property type="entry name" value="P-loop_NTPase"/>
</dbReference>
<dbReference type="Gene3D" id="3.40.50.10810">
    <property type="entry name" value="Tandem AAA-ATPase domain"/>
    <property type="match status" value="1"/>
</dbReference>
<keyword evidence="11" id="KW-1185">Reference proteome</keyword>
<dbReference type="PROSITE" id="PS51192">
    <property type="entry name" value="HELICASE_ATP_BIND_1"/>
    <property type="match status" value="1"/>
</dbReference>
<keyword evidence="6" id="KW-0539">Nucleus</keyword>
<dbReference type="InterPro" id="IPR011989">
    <property type="entry name" value="ARM-like"/>
</dbReference>
<dbReference type="PROSITE" id="PS50896">
    <property type="entry name" value="LISH"/>
    <property type="match status" value="1"/>
</dbReference>
<evidence type="ECO:0000256" key="5">
    <source>
        <dbReference type="ARBA" id="ARBA00022801"/>
    </source>
</evidence>
<evidence type="ECO:0000259" key="9">
    <source>
        <dbReference type="PROSITE" id="PS51194"/>
    </source>
</evidence>
<dbReference type="InterPro" id="IPR016024">
    <property type="entry name" value="ARM-type_fold"/>
</dbReference>
<feature type="region of interest" description="Disordered" evidence="7">
    <location>
        <begin position="1014"/>
        <end position="1041"/>
    </location>
</feature>
<evidence type="ECO:0000256" key="7">
    <source>
        <dbReference type="SAM" id="MobiDB-lite"/>
    </source>
</evidence>
<feature type="region of interest" description="Disordered" evidence="7">
    <location>
        <begin position="1136"/>
        <end position="1157"/>
    </location>
</feature>
<feature type="compositionally biased region" description="Basic and acidic residues" evidence="7">
    <location>
        <begin position="1020"/>
        <end position="1031"/>
    </location>
</feature>
<dbReference type="InterPro" id="IPR006594">
    <property type="entry name" value="LisH"/>
</dbReference>
<dbReference type="GO" id="GO:0016787">
    <property type="term" value="F:hydrolase activity"/>
    <property type="evidence" value="ECO:0007669"/>
    <property type="project" value="UniProtKB-KW"/>
</dbReference>
<feature type="compositionally biased region" description="Polar residues" evidence="7">
    <location>
        <begin position="1421"/>
        <end position="1431"/>
    </location>
</feature>
<keyword evidence="4" id="KW-0833">Ubl conjugation pathway</keyword>
<dbReference type="SUPFAM" id="SSF52540">
    <property type="entry name" value="P-loop containing nucleoside triphosphate hydrolases"/>
    <property type="match status" value="2"/>
</dbReference>